<sequence length="185" mass="20263">MFGWRFEEVQSEENSFAIQKCQTMPELPVLDLTWAPAPLEEEHEEEEETKEGVALDVQCRPMPLLPSLGIEPESDMEALREKPLVSDRVDKCTPTPLPMKDMVTSGDAGDHAPLTQVPVPAAPAQRPDPSSWPFPARMVQEQSKGAATPASSSRATAAGWVMTALIAMSARPRRSVAGETVWLSR</sequence>
<accession>A0A812IJU4</accession>
<feature type="region of interest" description="Disordered" evidence="1">
    <location>
        <begin position="82"/>
        <end position="111"/>
    </location>
</feature>
<evidence type="ECO:0000313" key="2">
    <source>
        <dbReference type="EMBL" id="CAE7041941.1"/>
    </source>
</evidence>
<dbReference type="Proteomes" id="UP000604046">
    <property type="component" value="Unassembled WGS sequence"/>
</dbReference>
<feature type="compositionally biased region" description="Basic and acidic residues" evidence="1">
    <location>
        <begin position="82"/>
        <end position="91"/>
    </location>
</feature>
<reference evidence="2" key="1">
    <citation type="submission" date="2021-02" db="EMBL/GenBank/DDBJ databases">
        <authorList>
            <person name="Dougan E. K."/>
            <person name="Rhodes N."/>
            <person name="Thang M."/>
            <person name="Chan C."/>
        </authorList>
    </citation>
    <scope>NUCLEOTIDE SEQUENCE</scope>
</reference>
<evidence type="ECO:0000313" key="3">
    <source>
        <dbReference type="Proteomes" id="UP000604046"/>
    </source>
</evidence>
<dbReference type="AlphaFoldDB" id="A0A812IJU4"/>
<gene>
    <name evidence="2" type="ORF">SNAT2548_LOCUS4946</name>
</gene>
<name>A0A812IJU4_9DINO</name>
<proteinExistence type="predicted"/>
<evidence type="ECO:0000256" key="1">
    <source>
        <dbReference type="SAM" id="MobiDB-lite"/>
    </source>
</evidence>
<keyword evidence="3" id="KW-1185">Reference proteome</keyword>
<comment type="caution">
    <text evidence="2">The sequence shown here is derived from an EMBL/GenBank/DDBJ whole genome shotgun (WGS) entry which is preliminary data.</text>
</comment>
<organism evidence="2 3">
    <name type="scientific">Symbiodinium natans</name>
    <dbReference type="NCBI Taxonomy" id="878477"/>
    <lineage>
        <taxon>Eukaryota</taxon>
        <taxon>Sar</taxon>
        <taxon>Alveolata</taxon>
        <taxon>Dinophyceae</taxon>
        <taxon>Suessiales</taxon>
        <taxon>Symbiodiniaceae</taxon>
        <taxon>Symbiodinium</taxon>
    </lineage>
</organism>
<dbReference type="EMBL" id="CAJNDS010000308">
    <property type="protein sequence ID" value="CAE7041941.1"/>
    <property type="molecule type" value="Genomic_DNA"/>
</dbReference>
<protein>
    <submittedName>
        <fullName evidence="2">Uncharacterized protein</fullName>
    </submittedName>
</protein>